<evidence type="ECO:0000313" key="2">
    <source>
        <dbReference type="EMBL" id="GII43578.1"/>
    </source>
</evidence>
<proteinExistence type="predicted"/>
<keyword evidence="1" id="KW-0812">Transmembrane</keyword>
<gene>
    <name evidence="2" type="ORF">Psi02_00020</name>
</gene>
<feature type="transmembrane region" description="Helical" evidence="1">
    <location>
        <begin position="6"/>
        <end position="33"/>
    </location>
</feature>
<keyword evidence="1" id="KW-0472">Membrane</keyword>
<dbReference type="AlphaFoldDB" id="A0A8J3XP64"/>
<comment type="caution">
    <text evidence="2">The sequence shown here is derived from an EMBL/GenBank/DDBJ whole genome shotgun (WGS) entry which is preliminary data.</text>
</comment>
<dbReference type="Proteomes" id="UP000644610">
    <property type="component" value="Unassembled WGS sequence"/>
</dbReference>
<protein>
    <submittedName>
        <fullName evidence="2">Uncharacterized protein</fullName>
    </submittedName>
</protein>
<feature type="transmembrane region" description="Helical" evidence="1">
    <location>
        <begin position="45"/>
        <end position="64"/>
    </location>
</feature>
<name>A0A8J3XP64_9ACTN</name>
<organism evidence="2 3">
    <name type="scientific">Planotetraspora silvatica</name>
    <dbReference type="NCBI Taxonomy" id="234614"/>
    <lineage>
        <taxon>Bacteria</taxon>
        <taxon>Bacillati</taxon>
        <taxon>Actinomycetota</taxon>
        <taxon>Actinomycetes</taxon>
        <taxon>Streptosporangiales</taxon>
        <taxon>Streptosporangiaceae</taxon>
        <taxon>Planotetraspora</taxon>
    </lineage>
</organism>
<sequence>MGPIEAGLWGLAGGTAAGLVALSASVVAASYTFPRTGREEGLARLFVMAVGLALGALVAAAASQQMSGPWPAFILGVGAPSMVQGLLARVEVTGAKPGDAAQNELEGGEKDAARAG</sequence>
<evidence type="ECO:0000256" key="1">
    <source>
        <dbReference type="SAM" id="Phobius"/>
    </source>
</evidence>
<accession>A0A8J3XP64</accession>
<evidence type="ECO:0000313" key="3">
    <source>
        <dbReference type="Proteomes" id="UP000644610"/>
    </source>
</evidence>
<keyword evidence="3" id="KW-1185">Reference proteome</keyword>
<dbReference type="EMBL" id="BOOQ01000001">
    <property type="protein sequence ID" value="GII43578.1"/>
    <property type="molecule type" value="Genomic_DNA"/>
</dbReference>
<reference evidence="2" key="1">
    <citation type="submission" date="2021-01" db="EMBL/GenBank/DDBJ databases">
        <title>Whole genome shotgun sequence of Planotetraspora silvatica NBRC 100141.</title>
        <authorList>
            <person name="Komaki H."/>
            <person name="Tamura T."/>
        </authorList>
    </citation>
    <scope>NUCLEOTIDE SEQUENCE</scope>
    <source>
        <strain evidence="2">NBRC 100141</strain>
    </source>
</reference>
<keyword evidence="1" id="KW-1133">Transmembrane helix</keyword>